<dbReference type="PROSITE" id="PS50847">
    <property type="entry name" value="GRAM_POS_ANCHORING"/>
    <property type="match status" value="1"/>
</dbReference>
<evidence type="ECO:0000313" key="13">
    <source>
        <dbReference type="Proteomes" id="UP000243342"/>
    </source>
</evidence>
<reference evidence="12 13" key="1">
    <citation type="submission" date="2016-10" db="EMBL/GenBank/DDBJ databases">
        <title>Genome sequence of Streptomyces gilvigriseus MUSC 26.</title>
        <authorList>
            <person name="Lee L.-H."/>
            <person name="Ser H.-L."/>
        </authorList>
    </citation>
    <scope>NUCLEOTIDE SEQUENCE [LARGE SCALE GENOMIC DNA]</scope>
    <source>
        <strain evidence="12 13">MUSC 26</strain>
    </source>
</reference>
<keyword evidence="6" id="KW-0034">Amyloid</keyword>
<evidence type="ECO:0000313" key="12">
    <source>
        <dbReference type="EMBL" id="OIV36093.1"/>
    </source>
</evidence>
<evidence type="ECO:0008006" key="14">
    <source>
        <dbReference type="Google" id="ProtNLM"/>
    </source>
</evidence>
<feature type="domain" description="Gram-positive cocci surface proteins LPxTG" evidence="10">
    <location>
        <begin position="185"/>
        <end position="220"/>
    </location>
</feature>
<feature type="signal peptide" evidence="9">
    <location>
        <begin position="1"/>
        <end position="28"/>
    </location>
</feature>
<organism evidence="12 13">
    <name type="scientific">Mangrovactinospora gilvigrisea</name>
    <dbReference type="NCBI Taxonomy" id="1428644"/>
    <lineage>
        <taxon>Bacteria</taxon>
        <taxon>Bacillati</taxon>
        <taxon>Actinomycetota</taxon>
        <taxon>Actinomycetes</taxon>
        <taxon>Kitasatosporales</taxon>
        <taxon>Streptomycetaceae</taxon>
        <taxon>Mangrovactinospora</taxon>
    </lineage>
</organism>
<feature type="compositionally biased region" description="Basic residues" evidence="8">
    <location>
        <begin position="115"/>
        <end position="127"/>
    </location>
</feature>
<dbReference type="Proteomes" id="UP000243342">
    <property type="component" value="Unassembled WGS sequence"/>
</dbReference>
<feature type="chain" id="PRO_5009643211" description="Chaplin domain-containing protein" evidence="9">
    <location>
        <begin position="29"/>
        <end position="220"/>
    </location>
</feature>
<dbReference type="InterPro" id="IPR005528">
    <property type="entry name" value="ChpA-H"/>
</dbReference>
<proteinExistence type="predicted"/>
<dbReference type="Pfam" id="PF03777">
    <property type="entry name" value="ChpA-C"/>
    <property type="match status" value="1"/>
</dbReference>
<comment type="caution">
    <text evidence="12">The sequence shown here is derived from an EMBL/GenBank/DDBJ whole genome shotgun (WGS) entry which is preliminary data.</text>
</comment>
<keyword evidence="3" id="KW-0964">Secreted</keyword>
<name>A0A1J7BBX4_9ACTN</name>
<evidence type="ECO:0000256" key="4">
    <source>
        <dbReference type="ARBA" id="ARBA00022729"/>
    </source>
</evidence>
<evidence type="ECO:0000256" key="9">
    <source>
        <dbReference type="SAM" id="SignalP"/>
    </source>
</evidence>
<dbReference type="PROSITE" id="PS51884">
    <property type="entry name" value="CHAPLIN"/>
    <property type="match status" value="1"/>
</dbReference>
<dbReference type="RefSeq" id="WP_071657962.1">
    <property type="nucleotide sequence ID" value="NZ_MLCF01000115.1"/>
</dbReference>
<dbReference type="InterPro" id="IPR019931">
    <property type="entry name" value="LPXTG_anchor"/>
</dbReference>
<protein>
    <recommendedName>
        <fullName evidence="14">Chaplin domain-containing protein</fullName>
    </recommendedName>
</protein>
<evidence type="ECO:0000256" key="3">
    <source>
        <dbReference type="ARBA" id="ARBA00022525"/>
    </source>
</evidence>
<feature type="compositionally biased region" description="Pro residues" evidence="8">
    <location>
        <begin position="137"/>
        <end position="149"/>
    </location>
</feature>
<dbReference type="AlphaFoldDB" id="A0A1J7BBX4"/>
<keyword evidence="2" id="KW-0134">Cell wall</keyword>
<feature type="region of interest" description="Disordered" evidence="8">
    <location>
        <begin position="84"/>
        <end position="174"/>
    </location>
</feature>
<dbReference type="OrthoDB" id="3544424at2"/>
<evidence type="ECO:0000256" key="6">
    <source>
        <dbReference type="ARBA" id="ARBA00023087"/>
    </source>
</evidence>
<evidence type="ECO:0000256" key="7">
    <source>
        <dbReference type="ARBA" id="ARBA00023088"/>
    </source>
</evidence>
<evidence type="ECO:0000259" key="11">
    <source>
        <dbReference type="PROSITE" id="PS51884"/>
    </source>
</evidence>
<feature type="compositionally biased region" description="Pro residues" evidence="8">
    <location>
        <begin position="100"/>
        <end position="114"/>
    </location>
</feature>
<dbReference type="GO" id="GO:0007155">
    <property type="term" value="P:cell adhesion"/>
    <property type="evidence" value="ECO:0007669"/>
    <property type="project" value="UniProtKB-KW"/>
</dbReference>
<keyword evidence="4 9" id="KW-0732">Signal</keyword>
<dbReference type="STRING" id="1428644.BIV57_18210"/>
<sequence>MHHIAKKGLVAALATGSSLFAGVGAAHADSGAHGTAAGSPGVLSGNSVQAPVNVPVNVCGNTVNVVGLLNPTFGNHCANGGGSVTPAPPVTPPTGHHPKPPTGPSQPPVTPPGHHPGHHHPGHHCPPGHHPGSHTPPAAPPKHQQPPATPVHHAPPAAEVPPAPSTATHEVTSPAPKAVPAAASLAHTGSAINPATVLPVAAGALLGGGLLYRRFRPGSR</sequence>
<accession>A0A1J7BBX4</accession>
<evidence type="ECO:0000256" key="2">
    <source>
        <dbReference type="ARBA" id="ARBA00022512"/>
    </source>
</evidence>
<keyword evidence="7" id="KW-0572">Peptidoglycan-anchor</keyword>
<evidence type="ECO:0000256" key="5">
    <source>
        <dbReference type="ARBA" id="ARBA00022889"/>
    </source>
</evidence>
<gene>
    <name evidence="12" type="ORF">BIV57_18210</name>
</gene>
<evidence type="ECO:0000256" key="1">
    <source>
        <dbReference type="ARBA" id="ARBA00004191"/>
    </source>
</evidence>
<comment type="subcellular location">
    <subcellularLocation>
        <location evidence="1">Secreted</location>
        <location evidence="1">Cell wall</location>
    </subcellularLocation>
</comment>
<evidence type="ECO:0000259" key="10">
    <source>
        <dbReference type="PROSITE" id="PS50847"/>
    </source>
</evidence>
<feature type="domain" description="Chaplin" evidence="11">
    <location>
        <begin position="39"/>
        <end position="79"/>
    </location>
</feature>
<keyword evidence="13" id="KW-1185">Reference proteome</keyword>
<keyword evidence="5" id="KW-0130">Cell adhesion</keyword>
<dbReference type="EMBL" id="MLCF01000115">
    <property type="protein sequence ID" value="OIV36093.1"/>
    <property type="molecule type" value="Genomic_DNA"/>
</dbReference>
<evidence type="ECO:0000256" key="8">
    <source>
        <dbReference type="SAM" id="MobiDB-lite"/>
    </source>
</evidence>